<dbReference type="EMBL" id="JABKKE010000021">
    <property type="protein sequence ID" value="NPE14942.1"/>
    <property type="molecule type" value="Genomic_DNA"/>
</dbReference>
<comment type="caution">
    <text evidence="1">The sequence shown here is derived from an EMBL/GenBank/DDBJ whole genome shotgun (WGS) entry which is preliminary data.</text>
</comment>
<evidence type="ECO:0000313" key="2">
    <source>
        <dbReference type="Proteomes" id="UP001193734"/>
    </source>
</evidence>
<organism evidence="1 2">
    <name type="scientific">Xylanibacter rodentium</name>
    <dbReference type="NCBI Taxonomy" id="2736289"/>
    <lineage>
        <taxon>Bacteria</taxon>
        <taxon>Pseudomonadati</taxon>
        <taxon>Bacteroidota</taxon>
        <taxon>Bacteroidia</taxon>
        <taxon>Bacteroidales</taxon>
        <taxon>Prevotellaceae</taxon>
        <taxon>Xylanibacter</taxon>
    </lineage>
</organism>
<dbReference type="GeneID" id="82158396"/>
<proteinExistence type="predicted"/>
<gene>
    <name evidence="1" type="ORF">HPS55_11535</name>
</gene>
<accession>A0ABX2AZV6</accession>
<dbReference type="Proteomes" id="UP001193734">
    <property type="component" value="Unassembled WGS sequence"/>
</dbReference>
<name>A0ABX2AZV6_9BACT</name>
<keyword evidence="2" id="KW-1185">Reference proteome</keyword>
<evidence type="ECO:0000313" key="1">
    <source>
        <dbReference type="EMBL" id="NPE14942.1"/>
    </source>
</evidence>
<reference evidence="1 2" key="1">
    <citation type="submission" date="2020-05" db="EMBL/GenBank/DDBJ databases">
        <title>Distinct polysaccharide utilization as determinants for interspecies competition between intestinal Prevotella spp.</title>
        <authorList>
            <person name="Galvez E.J.C."/>
            <person name="Iljazovic A."/>
            <person name="Strowig T."/>
        </authorList>
    </citation>
    <scope>NUCLEOTIDE SEQUENCE [LARGE SCALE GENOMIC DNA]</scope>
    <source>
        <strain evidence="1 2">PROD</strain>
    </source>
</reference>
<sequence length="205" mass="23851">MKHFLFLLSIVFFYSSCNDIDYYESIEERSDDMVYADALICDSVLSRSSMYPYFLEFDIYTEAYGDEKYYTFLVLNAQGCALYDRDPFLYDKDDNDEPVVIADPILYTLYHGSSKVWFDERGLTMSVAESYDVENDIVVYSDANIGDRIAIFASKEKYTNEDLIAHSGDISYFTKVSESFECYYITTLKSHTTIGYGMWSPDWWG</sequence>
<dbReference type="RefSeq" id="WP_172177307.1">
    <property type="nucleotide sequence ID" value="NZ_CASGIA010000010.1"/>
</dbReference>
<protein>
    <submittedName>
        <fullName evidence="1">Uncharacterized protein</fullName>
    </submittedName>
</protein>